<feature type="non-terminal residue" evidence="2">
    <location>
        <position position="50"/>
    </location>
</feature>
<keyword evidence="1" id="KW-0812">Transmembrane</keyword>
<dbReference type="EMBL" id="JAPFFI010000013">
    <property type="protein sequence ID" value="KAJ6371513.1"/>
    <property type="molecule type" value="Genomic_DNA"/>
</dbReference>
<comment type="caution">
    <text evidence="2">The sequence shown here is derived from an EMBL/GenBank/DDBJ whole genome shotgun (WGS) entry which is preliminary data.</text>
</comment>
<evidence type="ECO:0000313" key="2">
    <source>
        <dbReference type="EMBL" id="KAJ6371513.1"/>
    </source>
</evidence>
<evidence type="ECO:0000256" key="1">
    <source>
        <dbReference type="SAM" id="Phobius"/>
    </source>
</evidence>
<accession>A0ABQ9B338</accession>
<feature type="transmembrane region" description="Helical" evidence="1">
    <location>
        <begin position="12"/>
        <end position="34"/>
    </location>
</feature>
<reference evidence="2" key="2">
    <citation type="journal article" date="2023" name="Int. J. Mol. Sci.">
        <title>De Novo Assembly and Annotation of 11 Diverse Shrub Willow (Salix) Genomes Reveals Novel Gene Organization in Sex-Linked Regions.</title>
        <authorList>
            <person name="Hyden B."/>
            <person name="Feng K."/>
            <person name="Yates T.B."/>
            <person name="Jawdy S."/>
            <person name="Cereghino C."/>
            <person name="Smart L.B."/>
            <person name="Muchero W."/>
        </authorList>
    </citation>
    <scope>NUCLEOTIDE SEQUENCE</scope>
    <source>
        <tissue evidence="2">Shoot tip</tissue>
    </source>
</reference>
<organism evidence="2 3">
    <name type="scientific">Salix suchowensis</name>
    <dbReference type="NCBI Taxonomy" id="1278906"/>
    <lineage>
        <taxon>Eukaryota</taxon>
        <taxon>Viridiplantae</taxon>
        <taxon>Streptophyta</taxon>
        <taxon>Embryophyta</taxon>
        <taxon>Tracheophyta</taxon>
        <taxon>Spermatophyta</taxon>
        <taxon>Magnoliopsida</taxon>
        <taxon>eudicotyledons</taxon>
        <taxon>Gunneridae</taxon>
        <taxon>Pentapetalae</taxon>
        <taxon>rosids</taxon>
        <taxon>fabids</taxon>
        <taxon>Malpighiales</taxon>
        <taxon>Salicaceae</taxon>
        <taxon>Saliceae</taxon>
        <taxon>Salix</taxon>
    </lineage>
</organism>
<protein>
    <submittedName>
        <fullName evidence="2">Uncharacterized protein</fullName>
    </submittedName>
</protein>
<proteinExistence type="predicted"/>
<name>A0ABQ9B338_9ROSI</name>
<evidence type="ECO:0000313" key="3">
    <source>
        <dbReference type="Proteomes" id="UP001141253"/>
    </source>
</evidence>
<keyword evidence="1" id="KW-0472">Membrane</keyword>
<sequence length="50" mass="5829">MRTMDGNKGYHGMQCCICPFYSINILQIITLFILRRLLNSQLYVPPLILI</sequence>
<gene>
    <name evidence="2" type="ORF">OIU77_001925</name>
</gene>
<keyword evidence="3" id="KW-1185">Reference proteome</keyword>
<reference evidence="2" key="1">
    <citation type="submission" date="2022-10" db="EMBL/GenBank/DDBJ databases">
        <authorList>
            <person name="Hyden B.L."/>
            <person name="Feng K."/>
            <person name="Yates T."/>
            <person name="Jawdy S."/>
            <person name="Smart L.B."/>
            <person name="Muchero W."/>
        </authorList>
    </citation>
    <scope>NUCLEOTIDE SEQUENCE</scope>
    <source>
        <tissue evidence="2">Shoot tip</tissue>
    </source>
</reference>
<keyword evidence="1" id="KW-1133">Transmembrane helix</keyword>
<dbReference type="Proteomes" id="UP001141253">
    <property type="component" value="Chromosome 17"/>
</dbReference>